<reference evidence="3" key="1">
    <citation type="submission" date="2023-02" db="EMBL/GenBank/DDBJ databases">
        <title>Genome of toxic invasive species Heracleum sosnowskyi carries increased number of genes despite the absence of recent whole-genome duplications.</title>
        <authorList>
            <person name="Schelkunov M."/>
            <person name="Shtratnikova V."/>
            <person name="Makarenko M."/>
            <person name="Klepikova A."/>
            <person name="Omelchenko D."/>
            <person name="Novikova G."/>
            <person name="Obukhova E."/>
            <person name="Bogdanov V."/>
            <person name="Penin A."/>
            <person name="Logacheva M."/>
        </authorList>
    </citation>
    <scope>NUCLEOTIDE SEQUENCE</scope>
    <source>
        <strain evidence="3">Hsosn_3</strain>
        <tissue evidence="3">Leaf</tissue>
    </source>
</reference>
<name>A0AAD8M8J2_9APIA</name>
<protein>
    <submittedName>
        <fullName evidence="3">F-box family protein</fullName>
    </submittedName>
</protein>
<dbReference type="InterPro" id="IPR056592">
    <property type="entry name" value="Beta-prop_At3g26010-like"/>
</dbReference>
<dbReference type="AlphaFoldDB" id="A0AAD8M8J2"/>
<dbReference type="EMBL" id="JAUIZM010000009">
    <property type="protein sequence ID" value="KAK1363093.1"/>
    <property type="molecule type" value="Genomic_DNA"/>
</dbReference>
<evidence type="ECO:0000259" key="2">
    <source>
        <dbReference type="Pfam" id="PF24750"/>
    </source>
</evidence>
<dbReference type="InterPro" id="IPR036047">
    <property type="entry name" value="F-box-like_dom_sf"/>
</dbReference>
<evidence type="ECO:0000313" key="3">
    <source>
        <dbReference type="EMBL" id="KAK1363093.1"/>
    </source>
</evidence>
<dbReference type="PANTHER" id="PTHR35546">
    <property type="entry name" value="F-BOX PROTEIN INTERACTION DOMAIN PROTEIN-RELATED"/>
    <property type="match status" value="1"/>
</dbReference>
<dbReference type="InterPro" id="IPR055290">
    <property type="entry name" value="At3g26010-like"/>
</dbReference>
<dbReference type="NCBIfam" id="TIGR01640">
    <property type="entry name" value="F_box_assoc_1"/>
    <property type="match status" value="1"/>
</dbReference>
<accession>A0AAD8M8J2</accession>
<comment type="caution">
    <text evidence="3">The sequence shown here is derived from an EMBL/GenBank/DDBJ whole genome shotgun (WGS) entry which is preliminary data.</text>
</comment>
<dbReference type="Pfam" id="PF24750">
    <property type="entry name" value="b-prop_At3g26010-like"/>
    <property type="match status" value="1"/>
</dbReference>
<feature type="domain" description="F-box" evidence="1">
    <location>
        <begin position="22"/>
        <end position="57"/>
    </location>
</feature>
<dbReference type="SUPFAM" id="SSF50965">
    <property type="entry name" value="Galactose oxidase, central domain"/>
    <property type="match status" value="1"/>
</dbReference>
<sequence length="391" mass="44649">MDMTRLSGCKSSSQELVLDDENLLTLILLRLPCQILLTLKSVSKQWHSLIASPHFTRLRPLRASGLIMQSCYGNCFVPLDDPDTPSPFRTLTNGHDIFDPRRVNIRRSCNGLLLCSVDQDDPCEQLNYYVYNPSTNQLAMLPEHHLGPLVAYVGLAFDPSKSLHYKVIAFVIKSLVTSTVLVGDFHIYSSATGTWRISVRSFTRAPGMYFKGAVYWHGCIHWLVHMNYKSETESFVSDCLYFNVDEGKVKTFPSPPIGVELTSERSSYFGQSEDHLHFIEVCPNATSLSVYEMKSDYSEWFVKYQLDLAPISKVFPEMTKNKARLDGQNNYAVDVLSLIRRENFQEDSFLVLKIPGKTIRYNLIDRSFKVIWDFAVGKLEAWQYIETLSCV</sequence>
<evidence type="ECO:0000313" key="4">
    <source>
        <dbReference type="Proteomes" id="UP001237642"/>
    </source>
</evidence>
<proteinExistence type="predicted"/>
<keyword evidence="4" id="KW-1185">Reference proteome</keyword>
<gene>
    <name evidence="3" type="ORF">POM88_038654</name>
</gene>
<feature type="domain" description="F-box protein At3g26010-like beta-propeller" evidence="2">
    <location>
        <begin position="103"/>
        <end position="316"/>
    </location>
</feature>
<organism evidence="3 4">
    <name type="scientific">Heracleum sosnowskyi</name>
    <dbReference type="NCBI Taxonomy" id="360622"/>
    <lineage>
        <taxon>Eukaryota</taxon>
        <taxon>Viridiplantae</taxon>
        <taxon>Streptophyta</taxon>
        <taxon>Embryophyta</taxon>
        <taxon>Tracheophyta</taxon>
        <taxon>Spermatophyta</taxon>
        <taxon>Magnoliopsida</taxon>
        <taxon>eudicotyledons</taxon>
        <taxon>Gunneridae</taxon>
        <taxon>Pentapetalae</taxon>
        <taxon>asterids</taxon>
        <taxon>campanulids</taxon>
        <taxon>Apiales</taxon>
        <taxon>Apiaceae</taxon>
        <taxon>Apioideae</taxon>
        <taxon>apioid superclade</taxon>
        <taxon>Tordylieae</taxon>
        <taxon>Tordyliinae</taxon>
        <taxon>Heracleum</taxon>
    </lineage>
</organism>
<dbReference type="InterPro" id="IPR001810">
    <property type="entry name" value="F-box_dom"/>
</dbReference>
<evidence type="ECO:0000259" key="1">
    <source>
        <dbReference type="Pfam" id="PF00646"/>
    </source>
</evidence>
<reference evidence="3" key="2">
    <citation type="submission" date="2023-05" db="EMBL/GenBank/DDBJ databases">
        <authorList>
            <person name="Schelkunov M.I."/>
        </authorList>
    </citation>
    <scope>NUCLEOTIDE SEQUENCE</scope>
    <source>
        <strain evidence="3">Hsosn_3</strain>
        <tissue evidence="3">Leaf</tissue>
    </source>
</reference>
<dbReference type="PANTHER" id="PTHR35546:SF115">
    <property type="entry name" value="F-BOX DOMAIN-CONTAINING PROTEIN"/>
    <property type="match status" value="1"/>
</dbReference>
<dbReference type="Pfam" id="PF00646">
    <property type="entry name" value="F-box"/>
    <property type="match status" value="1"/>
</dbReference>
<dbReference type="InterPro" id="IPR011043">
    <property type="entry name" value="Gal_Oxase/kelch_b-propeller"/>
</dbReference>
<dbReference type="SUPFAM" id="SSF81383">
    <property type="entry name" value="F-box domain"/>
    <property type="match status" value="1"/>
</dbReference>
<dbReference type="Proteomes" id="UP001237642">
    <property type="component" value="Unassembled WGS sequence"/>
</dbReference>
<dbReference type="InterPro" id="IPR017451">
    <property type="entry name" value="F-box-assoc_interact_dom"/>
</dbReference>